<evidence type="ECO:0000259" key="10">
    <source>
        <dbReference type="PROSITE" id="PS51024"/>
    </source>
</evidence>
<dbReference type="Gene3D" id="1.10.150.50">
    <property type="entry name" value="Transcription Factor, Ets-1"/>
    <property type="match status" value="1"/>
</dbReference>
<evidence type="ECO:0000256" key="5">
    <source>
        <dbReference type="ARBA" id="ARBA00023125"/>
    </source>
</evidence>
<evidence type="ECO:0000313" key="12">
    <source>
        <dbReference type="Proteomes" id="UP000326759"/>
    </source>
</evidence>
<evidence type="ECO:0000256" key="8">
    <source>
        <dbReference type="SAM" id="MobiDB-lite"/>
    </source>
</evidence>
<keyword evidence="2" id="KW-0479">Metal-binding</keyword>
<dbReference type="GO" id="GO:0042393">
    <property type="term" value="F:histone binding"/>
    <property type="evidence" value="ECO:0007669"/>
    <property type="project" value="TreeGrafter"/>
</dbReference>
<dbReference type="InterPro" id="IPR050548">
    <property type="entry name" value="PcG_chromatin_remod_factors"/>
</dbReference>
<evidence type="ECO:0000256" key="4">
    <source>
        <dbReference type="ARBA" id="ARBA00022833"/>
    </source>
</evidence>
<protein>
    <submittedName>
        <fullName evidence="11">Polyhomeotic-like protein 3</fullName>
    </submittedName>
</protein>
<dbReference type="GO" id="GO:0003677">
    <property type="term" value="F:DNA binding"/>
    <property type="evidence" value="ECO:0007669"/>
    <property type="project" value="UniProtKB-KW"/>
</dbReference>
<dbReference type="InterPro" id="IPR012313">
    <property type="entry name" value="Znf_FCS"/>
</dbReference>
<evidence type="ECO:0000313" key="11">
    <source>
        <dbReference type="EMBL" id="KAB7499277.1"/>
    </source>
</evidence>
<keyword evidence="4" id="KW-0862">Zinc</keyword>
<dbReference type="GO" id="GO:0008270">
    <property type="term" value="F:zinc ion binding"/>
    <property type="evidence" value="ECO:0007669"/>
    <property type="project" value="UniProtKB-KW"/>
</dbReference>
<evidence type="ECO:0000256" key="2">
    <source>
        <dbReference type="ARBA" id="ARBA00022723"/>
    </source>
</evidence>
<dbReference type="InterPro" id="IPR013761">
    <property type="entry name" value="SAM/pointed_sf"/>
</dbReference>
<comment type="caution">
    <text evidence="11">The sequence shown here is derived from an EMBL/GenBank/DDBJ whole genome shotgun (WGS) entry which is preliminary data.</text>
</comment>
<dbReference type="OrthoDB" id="2390104at2759"/>
<feature type="domain" description="FCS-type" evidence="10">
    <location>
        <begin position="375"/>
        <end position="409"/>
    </location>
</feature>
<feature type="domain" description="SAM" evidence="9">
    <location>
        <begin position="474"/>
        <end position="538"/>
    </location>
</feature>
<feature type="compositionally biased region" description="Polar residues" evidence="8">
    <location>
        <begin position="233"/>
        <end position="243"/>
    </location>
</feature>
<dbReference type="PROSITE" id="PS51024">
    <property type="entry name" value="ZF_FCS"/>
    <property type="match status" value="1"/>
</dbReference>
<dbReference type="InterPro" id="IPR001660">
    <property type="entry name" value="SAM"/>
</dbReference>
<feature type="compositionally biased region" description="Basic and acidic residues" evidence="8">
    <location>
        <begin position="256"/>
        <end position="266"/>
    </location>
</feature>
<keyword evidence="3 7" id="KW-0863">Zinc-finger</keyword>
<dbReference type="Gene3D" id="3.30.60.160">
    <property type="match status" value="1"/>
</dbReference>
<evidence type="ECO:0000256" key="1">
    <source>
        <dbReference type="ARBA" id="ARBA00004123"/>
    </source>
</evidence>
<feature type="region of interest" description="Disordered" evidence="8">
    <location>
        <begin position="169"/>
        <end position="303"/>
    </location>
</feature>
<dbReference type="EMBL" id="SEYY01018495">
    <property type="protein sequence ID" value="KAB7499277.1"/>
    <property type="molecule type" value="Genomic_DNA"/>
</dbReference>
<dbReference type="AlphaFoldDB" id="A0A5N5SZA5"/>
<keyword evidence="6" id="KW-0539">Nucleus</keyword>
<evidence type="ECO:0000256" key="6">
    <source>
        <dbReference type="ARBA" id="ARBA00023242"/>
    </source>
</evidence>
<dbReference type="Pfam" id="PF00536">
    <property type="entry name" value="SAM_1"/>
    <property type="match status" value="1"/>
</dbReference>
<evidence type="ECO:0000256" key="3">
    <source>
        <dbReference type="ARBA" id="ARBA00022771"/>
    </source>
</evidence>
<dbReference type="PANTHER" id="PTHR12247">
    <property type="entry name" value="POLYCOMB GROUP PROTEIN"/>
    <property type="match status" value="1"/>
</dbReference>
<dbReference type="PANTHER" id="PTHR12247:SF138">
    <property type="entry name" value="POLYHOMEOTIC DISTAL, ISOFORM A-RELATED"/>
    <property type="match status" value="1"/>
</dbReference>
<proteinExistence type="predicted"/>
<dbReference type="SMART" id="SM00454">
    <property type="entry name" value="SAM"/>
    <property type="match status" value="1"/>
</dbReference>
<evidence type="ECO:0000259" key="9">
    <source>
        <dbReference type="PROSITE" id="PS50105"/>
    </source>
</evidence>
<name>A0A5N5SZA5_9CRUS</name>
<feature type="compositionally biased region" description="Low complexity" evidence="8">
    <location>
        <begin position="283"/>
        <end position="302"/>
    </location>
</feature>
<reference evidence="11 12" key="1">
    <citation type="journal article" date="2019" name="PLoS Biol.">
        <title>Sex chromosomes control vertical transmission of feminizing Wolbachia symbionts in an isopod.</title>
        <authorList>
            <person name="Becking T."/>
            <person name="Chebbi M.A."/>
            <person name="Giraud I."/>
            <person name="Moumen B."/>
            <person name="Laverre T."/>
            <person name="Caubet Y."/>
            <person name="Peccoud J."/>
            <person name="Gilbert C."/>
            <person name="Cordaux R."/>
        </authorList>
    </citation>
    <scope>NUCLEOTIDE SEQUENCE [LARGE SCALE GENOMIC DNA]</scope>
    <source>
        <strain evidence="11">ANa2</strain>
        <tissue evidence="11">Whole body excluding digestive tract and cuticle</tissue>
    </source>
</reference>
<dbReference type="GO" id="GO:0045892">
    <property type="term" value="P:negative regulation of DNA-templated transcription"/>
    <property type="evidence" value="ECO:0007669"/>
    <property type="project" value="TreeGrafter"/>
</dbReference>
<dbReference type="GO" id="GO:0003682">
    <property type="term" value="F:chromatin binding"/>
    <property type="evidence" value="ECO:0007669"/>
    <property type="project" value="TreeGrafter"/>
</dbReference>
<evidence type="ECO:0000256" key="7">
    <source>
        <dbReference type="PROSITE-ProRule" id="PRU00367"/>
    </source>
</evidence>
<gene>
    <name evidence="11" type="primary">Phc3</name>
    <name evidence="11" type="ORF">Anas_06696</name>
</gene>
<dbReference type="SUPFAM" id="SSF47769">
    <property type="entry name" value="SAM/Pointed domain"/>
    <property type="match status" value="1"/>
</dbReference>
<accession>A0A5N5SZA5</accession>
<dbReference type="InterPro" id="IPR038603">
    <property type="entry name" value="Znf_FCS_sf"/>
</dbReference>
<comment type="subcellular location">
    <subcellularLocation>
        <location evidence="1">Nucleus</location>
    </subcellularLocation>
</comment>
<keyword evidence="12" id="KW-1185">Reference proteome</keyword>
<feature type="compositionally biased region" description="Polar residues" evidence="8">
    <location>
        <begin position="183"/>
        <end position="196"/>
    </location>
</feature>
<sequence length="542" mass="57831">MSGAQIRPGSNVSTQTAAGQPIAPAQMVAPRSQVPNSVPTVVQVNTSQKTMTQPSPMEAITNLTQNKQLTSVHHTAASLPSANQAAVRMSTTPASNTTKCLITTSGSSFAGTSALTTLSAAVVTAVASPVEASLMASPRLSSPLLVSSTTTAAATSFPVTTPAVVPSVVSSGDGTGTDMAVRTSGSFSDSQISAESQQHQQQQQQIKVFPQKTEKSPVKHCISSDAGALPINGITNGVNSDSPLNEGMILNGTNSKTDKIKKEHESSSLPNGTHHGSENASISKSSANHTHNSSSSSGPPKAMVKPQVLTHVIEGFVIHEASEPFPVNRSSILSDISKVRNSNSTNTATVLPQGSHIEEKQEISEDDLSSKIWKDSVKGDLGKCEGCGKVDIRSKHKKSKRFCSQSCAKRVCHAKSEEPSPKKMRLGEVEDEVEKRSNTLQEEVESENRSEFNVEEVISEEELLRTPKVDILKWTVRDVVEFIKNLPGCQDYAEDFELQEIDGQALMLLKADHLMSAMSIKLGPALKICAKIEAMRADRKEN</sequence>
<dbReference type="GO" id="GO:0035102">
    <property type="term" value="C:PRC1 complex"/>
    <property type="evidence" value="ECO:0007669"/>
    <property type="project" value="TreeGrafter"/>
</dbReference>
<dbReference type="CDD" id="cd09577">
    <property type="entry name" value="SAM_Ph1_2_3"/>
    <property type="match status" value="1"/>
</dbReference>
<organism evidence="11 12">
    <name type="scientific">Armadillidium nasatum</name>
    <dbReference type="NCBI Taxonomy" id="96803"/>
    <lineage>
        <taxon>Eukaryota</taxon>
        <taxon>Metazoa</taxon>
        <taxon>Ecdysozoa</taxon>
        <taxon>Arthropoda</taxon>
        <taxon>Crustacea</taxon>
        <taxon>Multicrustacea</taxon>
        <taxon>Malacostraca</taxon>
        <taxon>Eumalacostraca</taxon>
        <taxon>Peracarida</taxon>
        <taxon>Isopoda</taxon>
        <taxon>Oniscidea</taxon>
        <taxon>Crinocheta</taxon>
        <taxon>Armadillidiidae</taxon>
        <taxon>Armadillidium</taxon>
    </lineage>
</organism>
<dbReference type="Proteomes" id="UP000326759">
    <property type="component" value="Unassembled WGS sequence"/>
</dbReference>
<dbReference type="PROSITE" id="PS50105">
    <property type="entry name" value="SAM_DOMAIN"/>
    <property type="match status" value="1"/>
</dbReference>
<keyword evidence="5" id="KW-0238">DNA-binding</keyword>